<evidence type="ECO:0000313" key="1">
    <source>
        <dbReference type="EMBL" id="MER2999351.1"/>
    </source>
</evidence>
<dbReference type="EMBL" id="JBEOKT010000022">
    <property type="protein sequence ID" value="MER2999351.1"/>
    <property type="molecule type" value="Genomic_DNA"/>
</dbReference>
<accession>A0ABV1RY71</accession>
<protein>
    <recommendedName>
        <fullName evidence="3">STAS/SEC14 domain-containing protein</fullName>
    </recommendedName>
</protein>
<name>A0ABV1RY71_9BACT</name>
<dbReference type="Proteomes" id="UP001476807">
    <property type="component" value="Unassembled WGS sequence"/>
</dbReference>
<organism evidence="1 2">
    <name type="scientific">Pontibacter populi</name>
    <dbReference type="NCBI Taxonomy" id="890055"/>
    <lineage>
        <taxon>Bacteria</taxon>
        <taxon>Pseudomonadati</taxon>
        <taxon>Bacteroidota</taxon>
        <taxon>Cytophagia</taxon>
        <taxon>Cytophagales</taxon>
        <taxon>Hymenobacteraceae</taxon>
        <taxon>Pontibacter</taxon>
    </lineage>
</organism>
<reference evidence="1 2" key="1">
    <citation type="submission" date="2024-06" db="EMBL/GenBank/DDBJ databases">
        <title>Pontibacter populi HYL7-15.</title>
        <authorList>
            <person name="Kim M.K."/>
        </authorList>
    </citation>
    <scope>NUCLEOTIDE SEQUENCE [LARGE SCALE GENOMIC DNA]</scope>
    <source>
        <strain evidence="1 2">HYL7-15</strain>
    </source>
</reference>
<evidence type="ECO:0008006" key="3">
    <source>
        <dbReference type="Google" id="ProtNLM"/>
    </source>
</evidence>
<keyword evidence="2" id="KW-1185">Reference proteome</keyword>
<gene>
    <name evidence="1" type="ORF">ABS362_17495</name>
</gene>
<evidence type="ECO:0000313" key="2">
    <source>
        <dbReference type="Proteomes" id="UP001476807"/>
    </source>
</evidence>
<comment type="caution">
    <text evidence="1">The sequence shown here is derived from an EMBL/GenBank/DDBJ whole genome shotgun (WGS) entry which is preliminary data.</text>
</comment>
<proteinExistence type="predicted"/>
<sequence length="136" mass="15704">MILYKDHLIQLDYDPAEDLLRTSLQTVRPYDAAEVRSTFISIIACVKDYNITRLLLDFTSNTYDLSESEYKTTMAQLTVGLLQTSLRKVARLTTPDNTREYKIASMLGNIKDAVPVPVQVQMFDNRDEAMRWLLHK</sequence>
<dbReference type="RefSeq" id="WP_350414101.1">
    <property type="nucleotide sequence ID" value="NZ_JBEOKT010000022.1"/>
</dbReference>